<sequence length="198" mass="21164">MNDSQTNVFLAQCTIEHAATNKEHQAALLLLSSPGGVCGEVTPERMQRGDLAFSEIKDGSGKDVPVIRSSGALYALRKSGTLTDAQVTAAELWARDYETGVLGGRDPEAGTGSGCPDPEYALLSRVAASSRCSWVNERIGKCGVSLMISLMIDGLSVSAISTQEEKPRARISGMIEFLLDQVAEAYSSMPGKMWFSKK</sequence>
<dbReference type="Proteomes" id="UP001523543">
    <property type="component" value="Unassembled WGS sequence"/>
</dbReference>
<keyword evidence="2" id="KW-1185">Reference proteome</keyword>
<organism evidence="1 2">
    <name type="scientific">Acetobacter cerevisiae</name>
    <dbReference type="NCBI Taxonomy" id="178900"/>
    <lineage>
        <taxon>Bacteria</taxon>
        <taxon>Pseudomonadati</taxon>
        <taxon>Pseudomonadota</taxon>
        <taxon>Alphaproteobacteria</taxon>
        <taxon>Acetobacterales</taxon>
        <taxon>Acetobacteraceae</taxon>
        <taxon>Acetobacter</taxon>
    </lineage>
</organism>
<proteinExistence type="predicted"/>
<evidence type="ECO:0000313" key="1">
    <source>
        <dbReference type="EMBL" id="MCP1246717.1"/>
    </source>
</evidence>
<dbReference type="RefSeq" id="WP_253563857.1">
    <property type="nucleotide sequence ID" value="NZ_JAMYZR010000027.1"/>
</dbReference>
<gene>
    <name evidence="1" type="ORF">NKW54_12305</name>
</gene>
<comment type="caution">
    <text evidence="1">The sequence shown here is derived from an EMBL/GenBank/DDBJ whole genome shotgun (WGS) entry which is preliminary data.</text>
</comment>
<reference evidence="1 2" key="1">
    <citation type="submission" date="2022-06" db="EMBL/GenBank/DDBJ databases">
        <title>Acetobacer genomes from food samples.</title>
        <authorList>
            <person name="Sombolestani A."/>
        </authorList>
    </citation>
    <scope>NUCLEOTIDE SEQUENCE [LARGE SCALE GENOMIC DNA]</scope>
    <source>
        <strain evidence="1 2">R-83281</strain>
    </source>
</reference>
<protein>
    <submittedName>
        <fullName evidence="1">Uncharacterized protein</fullName>
    </submittedName>
</protein>
<accession>A0ABT1EU56</accession>
<evidence type="ECO:0000313" key="2">
    <source>
        <dbReference type="Proteomes" id="UP001523543"/>
    </source>
</evidence>
<name>A0ABT1EU56_9PROT</name>
<dbReference type="EMBL" id="JAMYZR010000027">
    <property type="protein sequence ID" value="MCP1246717.1"/>
    <property type="molecule type" value="Genomic_DNA"/>
</dbReference>